<proteinExistence type="predicted"/>
<dbReference type="EMBL" id="BBQY01000019">
    <property type="protein sequence ID" value="GBH31598.1"/>
    <property type="molecule type" value="Genomic_DNA"/>
</dbReference>
<evidence type="ECO:0000313" key="1">
    <source>
        <dbReference type="EMBL" id="GBH31598.1"/>
    </source>
</evidence>
<name>A0A401J4S3_SPHXE</name>
<gene>
    <name evidence="1" type="ORF">MBESOW_P2855</name>
</gene>
<dbReference type="RefSeq" id="WP_037491793.1">
    <property type="nucleotide sequence ID" value="NZ_BBQY01000019.1"/>
</dbReference>
<comment type="caution">
    <text evidence="1">The sequence shown here is derived from an EMBL/GenBank/DDBJ whole genome shotgun (WGS) entry which is preliminary data.</text>
</comment>
<organism evidence="1 2">
    <name type="scientific">Sphingobium xenophagum</name>
    <dbReference type="NCBI Taxonomy" id="121428"/>
    <lineage>
        <taxon>Bacteria</taxon>
        <taxon>Pseudomonadati</taxon>
        <taxon>Pseudomonadota</taxon>
        <taxon>Alphaproteobacteria</taxon>
        <taxon>Sphingomonadales</taxon>
        <taxon>Sphingomonadaceae</taxon>
        <taxon>Sphingobium</taxon>
    </lineage>
</organism>
<keyword evidence="2" id="KW-1185">Reference proteome</keyword>
<reference evidence="1 2" key="1">
    <citation type="submission" date="2014-12" db="EMBL/GenBank/DDBJ databases">
        <title>Whole genome sequencing of Sphingobium xenophagum OW59.</title>
        <authorList>
            <person name="Ohta Y."/>
            <person name="Nishi S."/>
            <person name="Hatada Y."/>
        </authorList>
    </citation>
    <scope>NUCLEOTIDE SEQUENCE [LARGE SCALE GENOMIC DNA]</scope>
    <source>
        <strain evidence="1 2">OW59</strain>
    </source>
</reference>
<dbReference type="Proteomes" id="UP000290975">
    <property type="component" value="Unassembled WGS sequence"/>
</dbReference>
<sequence length="154" mass="17353">MFFSGNDKKQYAVADVGSVKDLGNGSVQIFLRNSDEEIIIDEAQWDRALVRTPQSFVPAAPETYVLGIWWASENEVGGYYKKAVMGWSISGDGYLHPWTVDGVDDGRNDLPAILQPDGQVEDPIDCRYENVTEWYEGAKRKALEIGYHHYAQFS</sequence>
<protein>
    <submittedName>
        <fullName evidence="1">Uncharacterized protein</fullName>
    </submittedName>
</protein>
<dbReference type="AlphaFoldDB" id="A0A401J4S3"/>
<evidence type="ECO:0000313" key="2">
    <source>
        <dbReference type="Proteomes" id="UP000290975"/>
    </source>
</evidence>
<accession>A0A401J4S3</accession>